<comment type="caution">
    <text evidence="4">The sequence shown here is derived from an EMBL/GenBank/DDBJ whole genome shotgun (WGS) entry which is preliminary data.</text>
</comment>
<evidence type="ECO:0000259" key="3">
    <source>
        <dbReference type="PROSITE" id="PS51832"/>
    </source>
</evidence>
<dbReference type="InterPro" id="IPR006675">
    <property type="entry name" value="HDIG_dom"/>
</dbReference>
<dbReference type="EMBL" id="LAZR01000722">
    <property type="protein sequence ID" value="KKN59563.1"/>
    <property type="molecule type" value="Genomic_DNA"/>
</dbReference>
<dbReference type="InterPro" id="IPR006674">
    <property type="entry name" value="HD_domain"/>
</dbReference>
<dbReference type="PROSITE" id="PS51831">
    <property type="entry name" value="HD"/>
    <property type="match status" value="1"/>
</dbReference>
<evidence type="ECO:0000259" key="2">
    <source>
        <dbReference type="PROSITE" id="PS51831"/>
    </source>
</evidence>
<evidence type="ECO:0000313" key="4">
    <source>
        <dbReference type="EMBL" id="KKN59563.1"/>
    </source>
</evidence>
<gene>
    <name evidence="4" type="ORF">LCGC14_0540700</name>
</gene>
<dbReference type="Gene3D" id="1.10.3210.10">
    <property type="entry name" value="Hypothetical protein af1432"/>
    <property type="match status" value="1"/>
</dbReference>
<keyword evidence="1" id="KW-0472">Membrane</keyword>
<organism evidence="4">
    <name type="scientific">marine sediment metagenome</name>
    <dbReference type="NCBI Taxonomy" id="412755"/>
    <lineage>
        <taxon>unclassified sequences</taxon>
        <taxon>metagenomes</taxon>
        <taxon>ecological metagenomes</taxon>
    </lineage>
</organism>
<dbReference type="SMART" id="SM00471">
    <property type="entry name" value="HDc"/>
    <property type="match status" value="1"/>
</dbReference>
<dbReference type="NCBIfam" id="TIGR00277">
    <property type="entry name" value="HDIG"/>
    <property type="match status" value="1"/>
</dbReference>
<dbReference type="InterPro" id="IPR037522">
    <property type="entry name" value="HD_GYP_dom"/>
</dbReference>
<dbReference type="PANTHER" id="PTHR43155:SF2">
    <property type="entry name" value="CYCLIC DI-GMP PHOSPHODIESTERASE PA4108"/>
    <property type="match status" value="1"/>
</dbReference>
<proteinExistence type="predicted"/>
<feature type="transmembrane region" description="Helical" evidence="1">
    <location>
        <begin position="12"/>
        <end position="30"/>
    </location>
</feature>
<keyword evidence="1" id="KW-1133">Transmembrane helix</keyword>
<dbReference type="AlphaFoldDB" id="A0A0F9V129"/>
<sequence length="318" mass="35593">MEKIKEYTFKHFEKIIVVSILLGIVLITYFTPYKMGFLNFFYLPIIAAGYFLGKRMAVLTAVSCILIVAFFLLLFPSSFFTAGTNKTYIIVSLAAWSSFLILTSAAIGYLYEEKEKKIKELRSAYMGILEILSKYLESADRYTQGHSVRVAHLSEDIARTMGLSPVEVENVRAAALLHDIGKIEISLDVLHKAAALTDEEKELMDSHSEKGARIISLVGGVLKEAVPIVSAHHKYFFETEKPPSENGTEHTRKEVPLGAAIIAVADAYDAMVTDRPYRAGMQPWQAFEEVEKGTGKQFHPGAVKAFKKVLSTQHKYRK</sequence>
<dbReference type="PANTHER" id="PTHR43155">
    <property type="entry name" value="CYCLIC DI-GMP PHOSPHODIESTERASE PA4108-RELATED"/>
    <property type="match status" value="1"/>
</dbReference>
<dbReference type="CDD" id="cd00077">
    <property type="entry name" value="HDc"/>
    <property type="match status" value="1"/>
</dbReference>
<protein>
    <submittedName>
        <fullName evidence="4">Uncharacterized protein</fullName>
    </submittedName>
</protein>
<keyword evidence="1" id="KW-0812">Transmembrane</keyword>
<feature type="domain" description="HD" evidence="2">
    <location>
        <begin position="143"/>
        <end position="271"/>
    </location>
</feature>
<feature type="domain" description="HD-GYP" evidence="3">
    <location>
        <begin position="121"/>
        <end position="318"/>
    </location>
</feature>
<evidence type="ECO:0000256" key="1">
    <source>
        <dbReference type="SAM" id="Phobius"/>
    </source>
</evidence>
<dbReference type="Pfam" id="PF13487">
    <property type="entry name" value="HD_5"/>
    <property type="match status" value="1"/>
</dbReference>
<dbReference type="PROSITE" id="PS51832">
    <property type="entry name" value="HD_GYP"/>
    <property type="match status" value="1"/>
</dbReference>
<dbReference type="SUPFAM" id="SSF109604">
    <property type="entry name" value="HD-domain/PDEase-like"/>
    <property type="match status" value="1"/>
</dbReference>
<name>A0A0F9V129_9ZZZZ</name>
<feature type="transmembrane region" description="Helical" evidence="1">
    <location>
        <begin position="59"/>
        <end position="82"/>
    </location>
</feature>
<reference evidence="4" key="1">
    <citation type="journal article" date="2015" name="Nature">
        <title>Complex archaea that bridge the gap between prokaryotes and eukaryotes.</title>
        <authorList>
            <person name="Spang A."/>
            <person name="Saw J.H."/>
            <person name="Jorgensen S.L."/>
            <person name="Zaremba-Niedzwiedzka K."/>
            <person name="Martijn J."/>
            <person name="Lind A.E."/>
            <person name="van Eijk R."/>
            <person name="Schleper C."/>
            <person name="Guy L."/>
            <person name="Ettema T.J."/>
        </authorList>
    </citation>
    <scope>NUCLEOTIDE SEQUENCE</scope>
</reference>
<feature type="transmembrane region" description="Helical" evidence="1">
    <location>
        <begin position="36"/>
        <end position="52"/>
    </location>
</feature>
<feature type="transmembrane region" description="Helical" evidence="1">
    <location>
        <begin position="88"/>
        <end position="111"/>
    </location>
</feature>
<dbReference type="InterPro" id="IPR003607">
    <property type="entry name" value="HD/PDEase_dom"/>
</dbReference>
<accession>A0A0F9V129</accession>